<dbReference type="InterPro" id="IPR024999">
    <property type="entry name" value="DUF3905"/>
</dbReference>
<evidence type="ECO:0000313" key="3">
    <source>
        <dbReference type="Proteomes" id="UP000266340"/>
    </source>
</evidence>
<feature type="region of interest" description="Disordered" evidence="1">
    <location>
        <begin position="109"/>
        <end position="146"/>
    </location>
</feature>
<organism evidence="2 3">
    <name type="scientific">Cohnella faecalis</name>
    <dbReference type="NCBI Taxonomy" id="2315694"/>
    <lineage>
        <taxon>Bacteria</taxon>
        <taxon>Bacillati</taxon>
        <taxon>Bacillota</taxon>
        <taxon>Bacilli</taxon>
        <taxon>Bacillales</taxon>
        <taxon>Paenibacillaceae</taxon>
        <taxon>Cohnella</taxon>
    </lineage>
</organism>
<proteinExistence type="predicted"/>
<protein>
    <submittedName>
        <fullName evidence="2">DUF3905 domain-containing protein</fullName>
    </submittedName>
</protein>
<evidence type="ECO:0000256" key="1">
    <source>
        <dbReference type="SAM" id="MobiDB-lite"/>
    </source>
</evidence>
<name>A0A398CIT5_9BACL</name>
<reference evidence="2 3" key="1">
    <citation type="submission" date="2018-09" db="EMBL/GenBank/DDBJ databases">
        <title>Cohnella cavernae sp. nov., isolated from a karst cave.</title>
        <authorList>
            <person name="Zhu H."/>
        </authorList>
    </citation>
    <scope>NUCLEOTIDE SEQUENCE [LARGE SCALE GENOMIC DNA]</scope>
    <source>
        <strain evidence="2 3">K2E09-144</strain>
    </source>
</reference>
<dbReference type="RefSeq" id="WP_119150337.1">
    <property type="nucleotide sequence ID" value="NZ_JBHSOV010000028.1"/>
</dbReference>
<feature type="compositionally biased region" description="Acidic residues" evidence="1">
    <location>
        <begin position="130"/>
        <end position="146"/>
    </location>
</feature>
<gene>
    <name evidence="2" type="ORF">D3H35_16360</name>
</gene>
<accession>A0A398CIT5</accession>
<dbReference type="Pfam" id="PF13045">
    <property type="entry name" value="DUF3905"/>
    <property type="match status" value="1"/>
</dbReference>
<dbReference type="OrthoDB" id="2695269at2"/>
<sequence length="146" mass="16719">MNNNEENRSSYEGMKPVEGGNSELDPFEIEFLPEHRHGRGPRAPFVNEYGVVIGDHDYESAESPLEQWSENTDPAVMSGDQWVHPYKDIGFRTSENRDRFERGIRPFSGVFMHPTHQTSSSDEVYTDNLGDPDDEFFPVPEVLDEP</sequence>
<dbReference type="EMBL" id="QXJM01000039">
    <property type="protein sequence ID" value="RIE02295.1"/>
    <property type="molecule type" value="Genomic_DNA"/>
</dbReference>
<dbReference type="AlphaFoldDB" id="A0A398CIT5"/>
<keyword evidence="3" id="KW-1185">Reference proteome</keyword>
<comment type="caution">
    <text evidence="2">The sequence shown here is derived from an EMBL/GenBank/DDBJ whole genome shotgun (WGS) entry which is preliminary data.</text>
</comment>
<feature type="region of interest" description="Disordered" evidence="1">
    <location>
        <begin position="1"/>
        <end position="24"/>
    </location>
</feature>
<dbReference type="Proteomes" id="UP000266340">
    <property type="component" value="Unassembled WGS sequence"/>
</dbReference>
<evidence type="ECO:0000313" key="2">
    <source>
        <dbReference type="EMBL" id="RIE02295.1"/>
    </source>
</evidence>